<comment type="caution">
    <text evidence="1">The sequence shown here is derived from an EMBL/GenBank/DDBJ whole genome shotgun (WGS) entry which is preliminary data.</text>
</comment>
<evidence type="ECO:0000313" key="1">
    <source>
        <dbReference type="EMBL" id="GIZ03403.1"/>
    </source>
</evidence>
<accession>A0AAV4Y7S5</accession>
<organism evidence="1 2">
    <name type="scientific">Caerostris extrusa</name>
    <name type="common">Bark spider</name>
    <name type="synonym">Caerostris bankana</name>
    <dbReference type="NCBI Taxonomy" id="172846"/>
    <lineage>
        <taxon>Eukaryota</taxon>
        <taxon>Metazoa</taxon>
        <taxon>Ecdysozoa</taxon>
        <taxon>Arthropoda</taxon>
        <taxon>Chelicerata</taxon>
        <taxon>Arachnida</taxon>
        <taxon>Araneae</taxon>
        <taxon>Araneomorphae</taxon>
        <taxon>Entelegynae</taxon>
        <taxon>Araneoidea</taxon>
        <taxon>Araneidae</taxon>
        <taxon>Caerostris</taxon>
    </lineage>
</organism>
<reference evidence="1 2" key="1">
    <citation type="submission" date="2021-06" db="EMBL/GenBank/DDBJ databases">
        <title>Caerostris extrusa draft genome.</title>
        <authorList>
            <person name="Kono N."/>
            <person name="Arakawa K."/>
        </authorList>
    </citation>
    <scope>NUCLEOTIDE SEQUENCE [LARGE SCALE GENOMIC DNA]</scope>
</reference>
<gene>
    <name evidence="1" type="ORF">CEXT_40481</name>
</gene>
<name>A0AAV4Y7S5_CAEEX</name>
<proteinExistence type="predicted"/>
<protein>
    <submittedName>
        <fullName evidence="1">Uncharacterized protein</fullName>
    </submittedName>
</protein>
<dbReference type="Proteomes" id="UP001054945">
    <property type="component" value="Unassembled WGS sequence"/>
</dbReference>
<dbReference type="EMBL" id="BPLR01001598">
    <property type="protein sequence ID" value="GIZ03403.1"/>
    <property type="molecule type" value="Genomic_DNA"/>
</dbReference>
<dbReference type="AlphaFoldDB" id="A0AAV4Y7S5"/>
<sequence length="91" mass="10606">MDSLWIINFPLHRDRKQKGRRLFTANINKTMISQQKALSTAKKKEKQNIAKEEEEKKYYQAISSTIGKNFIISLEEVCSLITQARLYLMVG</sequence>
<keyword evidence="2" id="KW-1185">Reference proteome</keyword>
<evidence type="ECO:0000313" key="2">
    <source>
        <dbReference type="Proteomes" id="UP001054945"/>
    </source>
</evidence>